<organism evidence="1 2">
    <name type="scientific">Chelativorans intermedius</name>
    <dbReference type="NCBI Taxonomy" id="515947"/>
    <lineage>
        <taxon>Bacteria</taxon>
        <taxon>Pseudomonadati</taxon>
        <taxon>Pseudomonadota</taxon>
        <taxon>Alphaproteobacteria</taxon>
        <taxon>Hyphomicrobiales</taxon>
        <taxon>Phyllobacteriaceae</taxon>
        <taxon>Chelativorans</taxon>
    </lineage>
</organism>
<dbReference type="InterPro" id="IPR019285">
    <property type="entry name" value="DUF2336"/>
</dbReference>
<name>A0ABV6D559_9HYPH</name>
<dbReference type="Proteomes" id="UP001589755">
    <property type="component" value="Unassembled WGS sequence"/>
</dbReference>
<accession>A0ABV6D559</accession>
<reference evidence="1 2" key="1">
    <citation type="submission" date="2024-09" db="EMBL/GenBank/DDBJ databases">
        <authorList>
            <person name="Sun Q."/>
            <person name="Mori K."/>
        </authorList>
    </citation>
    <scope>NUCLEOTIDE SEQUENCE [LARGE SCALE GENOMIC DNA]</scope>
    <source>
        <strain evidence="1 2">CCM 8543</strain>
    </source>
</reference>
<sequence>MIVIQRFLKWIETAKVAERAAAAAALARAYIRDDICFEDRMAAEAALTLLLDDPSAKVRLALSETLSLSHRAPAQVVAALADDQPEVAAPVLLRSPLLSDSDLVDRAATAGGEIQRLLACRPRVSMALSAALAEIGTAEACLALVGNEGAQIAGVSFRRMIERHGGNGALRAALAADPRLPPDCRHMLVVRTGEALSAAPIVKALMGATRAEHVAREACVRASITLIDRTASCEHAALVEHLRLRGDLTSAFLARAVAHGKVDFFGVALAALSGRGERRVQALLSGGRAGALAALFSSAGLKPVTHAPILAALSIWREVANGRRIAGPQEVSWHMLKALEGCEAGPQSDRDALATLLKRIHLEVLRENARQQALALAAA</sequence>
<protein>
    <submittedName>
        <fullName evidence="1">DUF2336 domain-containing protein</fullName>
    </submittedName>
</protein>
<gene>
    <name evidence="1" type="ORF">ACFFJ2_05065</name>
</gene>
<dbReference type="InterPro" id="IPR014598">
    <property type="entry name" value="UCP035865"/>
</dbReference>
<dbReference type="PIRSF" id="PIRSF035865">
    <property type="entry name" value="UCP035865"/>
    <property type="match status" value="1"/>
</dbReference>
<evidence type="ECO:0000313" key="2">
    <source>
        <dbReference type="Proteomes" id="UP001589755"/>
    </source>
</evidence>
<keyword evidence="2" id="KW-1185">Reference proteome</keyword>
<proteinExistence type="predicted"/>
<dbReference type="RefSeq" id="WP_261518754.1">
    <property type="nucleotide sequence ID" value="NZ_JAODNW010000001.1"/>
</dbReference>
<evidence type="ECO:0000313" key="1">
    <source>
        <dbReference type="EMBL" id="MFC0207769.1"/>
    </source>
</evidence>
<dbReference type="EMBL" id="JBHLXD010000006">
    <property type="protein sequence ID" value="MFC0207769.1"/>
    <property type="molecule type" value="Genomic_DNA"/>
</dbReference>
<dbReference type="Pfam" id="PF10098">
    <property type="entry name" value="DUF2336"/>
    <property type="match status" value="1"/>
</dbReference>
<comment type="caution">
    <text evidence="1">The sequence shown here is derived from an EMBL/GenBank/DDBJ whole genome shotgun (WGS) entry which is preliminary data.</text>
</comment>